<gene>
    <name evidence="2" type="ORF">FE784_10420</name>
</gene>
<dbReference type="PROSITE" id="PS51186">
    <property type="entry name" value="GNAT"/>
    <property type="match status" value="1"/>
</dbReference>
<dbReference type="Gene3D" id="3.40.630.30">
    <property type="match status" value="1"/>
</dbReference>
<sequence length="170" mass="19245">MEIRTERAGDHEQVFQLNFSAFGNREDEARLVETIRLSGQFIPELSLVAEEHQRLVGHVLFSKAEVVDGDRHHEVIVLAPIAVKPSEQKRGIGGRLIQEGLKRCAAMGYELVFLIGHPTYYPKFGFKPARAHGFELKQFQVSDDVFMVYELKEGAGGRIRGVLMYPPSFF</sequence>
<dbReference type="RefSeq" id="WP_139602139.1">
    <property type="nucleotide sequence ID" value="NZ_VDCQ01000011.1"/>
</dbReference>
<dbReference type="EMBL" id="VDCQ01000011">
    <property type="protein sequence ID" value="TNJ66383.1"/>
    <property type="molecule type" value="Genomic_DNA"/>
</dbReference>
<dbReference type="Pfam" id="PF13527">
    <property type="entry name" value="Acetyltransf_9"/>
    <property type="match status" value="1"/>
</dbReference>
<dbReference type="InterPro" id="IPR016181">
    <property type="entry name" value="Acyl_CoA_acyltransferase"/>
</dbReference>
<reference evidence="2 3" key="1">
    <citation type="submission" date="2019-05" db="EMBL/GenBank/DDBJ databases">
        <title>We sequenced the genome of Paenibacillus hemerocallicola KCTC 33185 for further insight into its adaptation and study the phylogeny of Paenibacillus.</title>
        <authorList>
            <person name="Narsing Rao M.P."/>
        </authorList>
    </citation>
    <scope>NUCLEOTIDE SEQUENCE [LARGE SCALE GENOMIC DNA]</scope>
    <source>
        <strain evidence="2 3">KCTC 33185</strain>
    </source>
</reference>
<dbReference type="Proteomes" id="UP000307943">
    <property type="component" value="Unassembled WGS sequence"/>
</dbReference>
<dbReference type="InterPro" id="IPR000182">
    <property type="entry name" value="GNAT_dom"/>
</dbReference>
<dbReference type="SUPFAM" id="SSF55729">
    <property type="entry name" value="Acyl-CoA N-acyltransferases (Nat)"/>
    <property type="match status" value="1"/>
</dbReference>
<evidence type="ECO:0000259" key="1">
    <source>
        <dbReference type="PROSITE" id="PS51186"/>
    </source>
</evidence>
<keyword evidence="2" id="KW-0808">Transferase</keyword>
<dbReference type="CDD" id="cd04301">
    <property type="entry name" value="NAT_SF"/>
    <property type="match status" value="1"/>
</dbReference>
<proteinExistence type="predicted"/>
<keyword evidence="3" id="KW-1185">Reference proteome</keyword>
<accession>A0A5C4TBE2</accession>
<feature type="domain" description="N-acetyltransferase" evidence="1">
    <location>
        <begin position="1"/>
        <end position="152"/>
    </location>
</feature>
<dbReference type="GO" id="GO:0016747">
    <property type="term" value="F:acyltransferase activity, transferring groups other than amino-acyl groups"/>
    <property type="evidence" value="ECO:0007669"/>
    <property type="project" value="InterPro"/>
</dbReference>
<organism evidence="2 3">
    <name type="scientific">Paenibacillus hemerocallicola</name>
    <dbReference type="NCBI Taxonomy" id="1172614"/>
    <lineage>
        <taxon>Bacteria</taxon>
        <taxon>Bacillati</taxon>
        <taxon>Bacillota</taxon>
        <taxon>Bacilli</taxon>
        <taxon>Bacillales</taxon>
        <taxon>Paenibacillaceae</taxon>
        <taxon>Paenibacillus</taxon>
    </lineage>
</organism>
<comment type="caution">
    <text evidence="2">The sequence shown here is derived from an EMBL/GenBank/DDBJ whole genome shotgun (WGS) entry which is preliminary data.</text>
</comment>
<name>A0A5C4TBE2_9BACL</name>
<dbReference type="OrthoDB" id="9797178at2"/>
<dbReference type="AlphaFoldDB" id="A0A5C4TBE2"/>
<protein>
    <submittedName>
        <fullName evidence="2">N-acetyltransferase</fullName>
    </submittedName>
</protein>
<evidence type="ECO:0000313" key="2">
    <source>
        <dbReference type="EMBL" id="TNJ66383.1"/>
    </source>
</evidence>
<evidence type="ECO:0000313" key="3">
    <source>
        <dbReference type="Proteomes" id="UP000307943"/>
    </source>
</evidence>